<organism evidence="3 4">
    <name type="scientific">Scleroderma citrinum Foug A</name>
    <dbReference type="NCBI Taxonomy" id="1036808"/>
    <lineage>
        <taxon>Eukaryota</taxon>
        <taxon>Fungi</taxon>
        <taxon>Dikarya</taxon>
        <taxon>Basidiomycota</taxon>
        <taxon>Agaricomycotina</taxon>
        <taxon>Agaricomycetes</taxon>
        <taxon>Agaricomycetidae</taxon>
        <taxon>Boletales</taxon>
        <taxon>Sclerodermatineae</taxon>
        <taxon>Sclerodermataceae</taxon>
        <taxon>Scleroderma</taxon>
    </lineage>
</organism>
<feature type="compositionally biased region" description="Basic residues" evidence="1">
    <location>
        <begin position="100"/>
        <end position="112"/>
    </location>
</feature>
<accession>A0A0C2ZGS9</accession>
<feature type="domain" description="C2H2-type" evidence="2">
    <location>
        <begin position="74"/>
        <end position="96"/>
    </location>
</feature>
<dbReference type="InterPro" id="IPR013087">
    <property type="entry name" value="Znf_C2H2_type"/>
</dbReference>
<reference evidence="4" key="2">
    <citation type="submission" date="2015-01" db="EMBL/GenBank/DDBJ databases">
        <title>Evolutionary Origins and Diversification of the Mycorrhizal Mutualists.</title>
        <authorList>
            <consortium name="DOE Joint Genome Institute"/>
            <consortium name="Mycorrhizal Genomics Consortium"/>
            <person name="Kohler A."/>
            <person name="Kuo A."/>
            <person name="Nagy L.G."/>
            <person name="Floudas D."/>
            <person name="Copeland A."/>
            <person name="Barry K.W."/>
            <person name="Cichocki N."/>
            <person name="Veneault-Fourrey C."/>
            <person name="LaButti K."/>
            <person name="Lindquist E.A."/>
            <person name="Lipzen A."/>
            <person name="Lundell T."/>
            <person name="Morin E."/>
            <person name="Murat C."/>
            <person name="Riley R."/>
            <person name="Ohm R."/>
            <person name="Sun H."/>
            <person name="Tunlid A."/>
            <person name="Henrissat B."/>
            <person name="Grigoriev I.V."/>
            <person name="Hibbett D.S."/>
            <person name="Martin F."/>
        </authorList>
    </citation>
    <scope>NUCLEOTIDE SEQUENCE [LARGE SCALE GENOMIC DNA]</scope>
    <source>
        <strain evidence="4">Foug A</strain>
    </source>
</reference>
<gene>
    <name evidence="3" type="ORF">SCLCIDRAFT_1216385</name>
</gene>
<dbReference type="Proteomes" id="UP000053989">
    <property type="component" value="Unassembled WGS sequence"/>
</dbReference>
<evidence type="ECO:0000313" key="3">
    <source>
        <dbReference type="EMBL" id="KIM60868.1"/>
    </source>
</evidence>
<feature type="region of interest" description="Disordered" evidence="1">
    <location>
        <begin position="100"/>
        <end position="125"/>
    </location>
</feature>
<sequence length="125" mass="13660">MVGEPPAPHVASTSSPIGNRGHLLGSSEAFTIKCRWRDEDKRVCGQWVTKETCAAHLASVHGIRGIPSDREILCRACCPPRIIKRESILRHFVEVHIGVKRKPTSGKGKKDRNHWAPSSHPGAGG</sequence>
<dbReference type="InParanoid" id="A0A0C2ZGS9"/>
<protein>
    <recommendedName>
        <fullName evidence="2">C2H2-type domain-containing protein</fullName>
    </recommendedName>
</protein>
<keyword evidence="4" id="KW-1185">Reference proteome</keyword>
<dbReference type="OrthoDB" id="2667780at2759"/>
<name>A0A0C2ZGS9_9AGAM</name>
<evidence type="ECO:0000259" key="2">
    <source>
        <dbReference type="PROSITE" id="PS00028"/>
    </source>
</evidence>
<dbReference type="EMBL" id="KN822057">
    <property type="protein sequence ID" value="KIM60868.1"/>
    <property type="molecule type" value="Genomic_DNA"/>
</dbReference>
<reference evidence="3 4" key="1">
    <citation type="submission" date="2014-04" db="EMBL/GenBank/DDBJ databases">
        <authorList>
            <consortium name="DOE Joint Genome Institute"/>
            <person name="Kuo A."/>
            <person name="Kohler A."/>
            <person name="Nagy L.G."/>
            <person name="Floudas D."/>
            <person name="Copeland A."/>
            <person name="Barry K.W."/>
            <person name="Cichocki N."/>
            <person name="Veneault-Fourrey C."/>
            <person name="LaButti K."/>
            <person name="Lindquist E.A."/>
            <person name="Lipzen A."/>
            <person name="Lundell T."/>
            <person name="Morin E."/>
            <person name="Murat C."/>
            <person name="Sun H."/>
            <person name="Tunlid A."/>
            <person name="Henrissat B."/>
            <person name="Grigoriev I.V."/>
            <person name="Hibbett D.S."/>
            <person name="Martin F."/>
            <person name="Nordberg H.P."/>
            <person name="Cantor M.N."/>
            <person name="Hua S.X."/>
        </authorList>
    </citation>
    <scope>NUCLEOTIDE SEQUENCE [LARGE SCALE GENOMIC DNA]</scope>
    <source>
        <strain evidence="3 4">Foug A</strain>
    </source>
</reference>
<evidence type="ECO:0000313" key="4">
    <source>
        <dbReference type="Proteomes" id="UP000053989"/>
    </source>
</evidence>
<evidence type="ECO:0000256" key="1">
    <source>
        <dbReference type="SAM" id="MobiDB-lite"/>
    </source>
</evidence>
<dbReference type="AlphaFoldDB" id="A0A0C2ZGS9"/>
<dbReference type="PROSITE" id="PS00028">
    <property type="entry name" value="ZINC_FINGER_C2H2_1"/>
    <property type="match status" value="1"/>
</dbReference>
<dbReference type="HOGENOM" id="CLU_1993957_0_0_1"/>
<proteinExistence type="predicted"/>